<keyword evidence="6" id="KW-1185">Reference proteome</keyword>
<sequence>MSKMELDWGKRSRRTVPQPGTSSVSPLLINLDDDEDFVCGTTSGYIDNQLSEMTRTASESSISTRVSDGLNRVKVEETMGKVPWKTKSQKLLEEAQKHIKKLEDDADKLKKENKLLQRAMRADELEMELATLKEVHEKLRKDFKEVKQQFRLELDLVRIEKETLLADQTNKLKELKEKLQKEAQEEIMKTQKDADKLKIENAMLLQQAEKNAMLEMELDVLKKAHEELKKKLDKTEEQCFAYNVNVTGLKAENREKQTVVLDNEKKLKKPKEELDEKPPQLENATPKIKKEFGSDFYFSKEKKDLELKLEKKEVAMPQQEVLVKNSGLIERVKHLEQGIQGVGASSTLESQYLEQVNESSISIMDTSEEEGSGNGNQAKRVDIVKKKRVRAAIVEADVYDVLSEEMDQEEPMDSSFRDMPSANVDEPNSNSGRKQQEEELAGRKRKMQLPRQPDGLYHCPFCPRKFIHRSARFVHKQLHGPKFICKLCNREYSYAERFRKHLRDNTCENFADELDSSWKKYLKL</sequence>
<evidence type="ECO:0000259" key="4">
    <source>
        <dbReference type="PROSITE" id="PS50157"/>
    </source>
</evidence>
<evidence type="ECO:0000313" key="5">
    <source>
        <dbReference type="EMBL" id="CAL8139382.1"/>
    </source>
</evidence>
<dbReference type="SMART" id="SM00355">
    <property type="entry name" value="ZnF_C2H2"/>
    <property type="match status" value="2"/>
</dbReference>
<feature type="domain" description="C2H2-type" evidence="4">
    <location>
        <begin position="483"/>
        <end position="510"/>
    </location>
</feature>
<keyword evidence="2" id="KW-0175">Coiled coil</keyword>
<name>A0ABP1RZT5_9HEXA</name>
<proteinExistence type="predicted"/>
<accession>A0ABP1RZT5</accession>
<feature type="compositionally biased region" description="Basic and acidic residues" evidence="3">
    <location>
        <begin position="1"/>
        <end position="10"/>
    </location>
</feature>
<comment type="caution">
    <text evidence="5">The sequence shown here is derived from an EMBL/GenBank/DDBJ whole genome shotgun (WGS) entry which is preliminary data.</text>
</comment>
<feature type="coiled-coil region" evidence="2">
    <location>
        <begin position="85"/>
        <end position="245"/>
    </location>
</feature>
<dbReference type="Proteomes" id="UP001642540">
    <property type="component" value="Unassembled WGS sequence"/>
</dbReference>
<feature type="region of interest" description="Disordered" evidence="3">
    <location>
        <begin position="1"/>
        <end position="27"/>
    </location>
</feature>
<keyword evidence="1" id="KW-0479">Metal-binding</keyword>
<evidence type="ECO:0000256" key="2">
    <source>
        <dbReference type="SAM" id="Coils"/>
    </source>
</evidence>
<dbReference type="PROSITE" id="PS00028">
    <property type="entry name" value="ZINC_FINGER_C2H2_1"/>
    <property type="match status" value="1"/>
</dbReference>
<dbReference type="EMBL" id="CAXLJM020000125">
    <property type="protein sequence ID" value="CAL8139382.1"/>
    <property type="molecule type" value="Genomic_DNA"/>
</dbReference>
<evidence type="ECO:0000256" key="3">
    <source>
        <dbReference type="SAM" id="MobiDB-lite"/>
    </source>
</evidence>
<dbReference type="InterPro" id="IPR013087">
    <property type="entry name" value="Znf_C2H2_type"/>
</dbReference>
<keyword evidence="1" id="KW-0862">Zinc</keyword>
<protein>
    <recommendedName>
        <fullName evidence="4">C2H2-type domain-containing protein</fullName>
    </recommendedName>
</protein>
<feature type="region of interest" description="Disordered" evidence="3">
    <location>
        <begin position="404"/>
        <end position="450"/>
    </location>
</feature>
<feature type="domain" description="C2H2-type" evidence="4">
    <location>
        <begin position="457"/>
        <end position="479"/>
    </location>
</feature>
<organism evidence="5 6">
    <name type="scientific">Orchesella dallaii</name>
    <dbReference type="NCBI Taxonomy" id="48710"/>
    <lineage>
        <taxon>Eukaryota</taxon>
        <taxon>Metazoa</taxon>
        <taxon>Ecdysozoa</taxon>
        <taxon>Arthropoda</taxon>
        <taxon>Hexapoda</taxon>
        <taxon>Collembola</taxon>
        <taxon>Entomobryomorpha</taxon>
        <taxon>Entomobryoidea</taxon>
        <taxon>Orchesellidae</taxon>
        <taxon>Orchesellinae</taxon>
        <taxon>Orchesella</taxon>
    </lineage>
</organism>
<gene>
    <name evidence="5" type="ORF">ODALV1_LOCUS27812</name>
</gene>
<dbReference type="Gene3D" id="3.30.160.60">
    <property type="entry name" value="Classic Zinc Finger"/>
    <property type="match status" value="1"/>
</dbReference>
<evidence type="ECO:0000256" key="1">
    <source>
        <dbReference type="PROSITE-ProRule" id="PRU00042"/>
    </source>
</evidence>
<keyword evidence="1" id="KW-0863">Zinc-finger</keyword>
<evidence type="ECO:0000313" key="6">
    <source>
        <dbReference type="Proteomes" id="UP001642540"/>
    </source>
</evidence>
<reference evidence="5 6" key="1">
    <citation type="submission" date="2024-08" db="EMBL/GenBank/DDBJ databases">
        <authorList>
            <person name="Cucini C."/>
            <person name="Frati F."/>
        </authorList>
    </citation>
    <scope>NUCLEOTIDE SEQUENCE [LARGE SCALE GENOMIC DNA]</scope>
</reference>
<dbReference type="PROSITE" id="PS50157">
    <property type="entry name" value="ZINC_FINGER_C2H2_2"/>
    <property type="match status" value="2"/>
</dbReference>